<organism evidence="1 2">
    <name type="scientific">Phocoenobacter skyensis</name>
    <dbReference type="NCBI Taxonomy" id="97481"/>
    <lineage>
        <taxon>Bacteria</taxon>
        <taxon>Pseudomonadati</taxon>
        <taxon>Pseudomonadota</taxon>
        <taxon>Gammaproteobacteria</taxon>
        <taxon>Pasteurellales</taxon>
        <taxon>Pasteurellaceae</taxon>
        <taxon>Phocoenobacter</taxon>
    </lineage>
</organism>
<accession>A0AAJ6NEP1</accession>
<proteinExistence type="predicted"/>
<gene>
    <name evidence="1" type="ORF">QJU97_07895</name>
</gene>
<reference evidence="1" key="1">
    <citation type="journal article" date="2023" name="Front. Microbiol.">
        <title>Phylogeography and host specificity of Pasteurellaceae pathogenic to sea-farmed fish in the north-east Atlantic.</title>
        <authorList>
            <person name="Gulla S."/>
            <person name="Colquhoun D.J."/>
            <person name="Olsen A.B."/>
            <person name="Spilsberg B."/>
            <person name="Lagesen K."/>
            <person name="Aakesson C.P."/>
            <person name="Strom S."/>
            <person name="Manji F."/>
            <person name="Birkbeck T.H."/>
            <person name="Nilsen H.K."/>
        </authorList>
    </citation>
    <scope>NUCLEOTIDE SEQUENCE</scope>
    <source>
        <strain evidence="1">98B1</strain>
    </source>
</reference>
<dbReference type="AlphaFoldDB" id="A0AAJ6NEP1"/>
<name>A0AAJ6NEP1_9PAST</name>
<sequence>MMTKTLEEILGFDPLTYVHEIPGKIKCDFREFWYVEDKKGEFQKKLFSKLANAVNPPLCRSGGAITENCKITTIDGRVFEGLSYKGDLEGWKQQIIQGAEILNVDLAQIQDNKLVLLTGESYDLDECDISFY</sequence>
<dbReference type="RefSeq" id="WP_306387481.1">
    <property type="nucleotide sequence ID" value="NZ_JASAYT010000025.1"/>
</dbReference>
<evidence type="ECO:0000313" key="1">
    <source>
        <dbReference type="EMBL" id="MDP8175375.1"/>
    </source>
</evidence>
<comment type="caution">
    <text evidence="1">The sequence shown here is derived from an EMBL/GenBank/DDBJ whole genome shotgun (WGS) entry which is preliminary data.</text>
</comment>
<dbReference type="EMBL" id="JASAYT010000025">
    <property type="protein sequence ID" value="MDP8175375.1"/>
    <property type="molecule type" value="Genomic_DNA"/>
</dbReference>
<evidence type="ECO:0000313" key="2">
    <source>
        <dbReference type="Proteomes" id="UP001231736"/>
    </source>
</evidence>
<protein>
    <submittedName>
        <fullName evidence="1">Uncharacterized protein</fullName>
    </submittedName>
</protein>
<dbReference type="Proteomes" id="UP001231736">
    <property type="component" value="Unassembled WGS sequence"/>
</dbReference>